<comment type="caution">
    <text evidence="1">The sequence shown here is derived from an EMBL/GenBank/DDBJ whole genome shotgun (WGS) entry which is preliminary data.</text>
</comment>
<dbReference type="Proteomes" id="UP001060170">
    <property type="component" value="Chromosome 6"/>
</dbReference>
<gene>
    <name evidence="1" type="ORF">MJO28_006037</name>
</gene>
<keyword evidence="2" id="KW-1185">Reference proteome</keyword>
<sequence>MLSWIYNQTTHNQRTQQTTQKIEMPSDLRKRKADLNGLPSSVSNPKPRPNEVGHAASNRQSPTIAPTVFIILIVGLMFSLFPIFYYTQVMIPDPESKSILSQFRLQGNILLNALGHTSSSGDGRIPFNAHHKQQHSSSHNNGATAPTEEPQTASPASSSLGQTTAQISPSTPTTTKEQTKVKEPLSPEAQKKLDEELGIFWEASSRYRREAQKQKVGEYTLKGDGTTTTKTPDSSSSDQEETQQANPSITKPEQLQIDHLPDADPDAKDGLTPEFWDAIKDQLSADDLTLVLNDIRRSEQAAAATAAPI</sequence>
<dbReference type="EMBL" id="CM045870">
    <property type="protein sequence ID" value="KAI7953490.1"/>
    <property type="molecule type" value="Genomic_DNA"/>
</dbReference>
<name>A0ACC0EGP7_9BASI</name>
<protein>
    <submittedName>
        <fullName evidence="1">Uncharacterized protein</fullName>
    </submittedName>
</protein>
<reference evidence="1 2" key="3">
    <citation type="journal article" date="2022" name="Microbiol. Spectr.">
        <title>Folding features and dynamics of 3D genome architecture in plant fungal pathogens.</title>
        <authorList>
            <person name="Xia C."/>
        </authorList>
    </citation>
    <scope>NUCLEOTIDE SEQUENCE [LARGE SCALE GENOMIC DNA]</scope>
    <source>
        <strain evidence="1 2">93-210</strain>
    </source>
</reference>
<evidence type="ECO:0000313" key="1">
    <source>
        <dbReference type="EMBL" id="KAI7953490.1"/>
    </source>
</evidence>
<proteinExistence type="predicted"/>
<organism evidence="1 2">
    <name type="scientific">Puccinia striiformis f. sp. tritici</name>
    <dbReference type="NCBI Taxonomy" id="168172"/>
    <lineage>
        <taxon>Eukaryota</taxon>
        <taxon>Fungi</taxon>
        <taxon>Dikarya</taxon>
        <taxon>Basidiomycota</taxon>
        <taxon>Pucciniomycotina</taxon>
        <taxon>Pucciniomycetes</taxon>
        <taxon>Pucciniales</taxon>
        <taxon>Pucciniaceae</taxon>
        <taxon>Puccinia</taxon>
    </lineage>
</organism>
<accession>A0ACC0EGP7</accession>
<reference evidence="2" key="1">
    <citation type="journal article" date="2018" name="BMC Genomics">
        <title>Genomic insights into host adaptation between the wheat stripe rust pathogen (Puccinia striiformis f. sp. tritici) and the barley stripe rust pathogen (Puccinia striiformis f. sp. hordei).</title>
        <authorList>
            <person name="Xia C."/>
            <person name="Wang M."/>
            <person name="Yin C."/>
            <person name="Cornejo O.E."/>
            <person name="Hulbert S.H."/>
            <person name="Chen X."/>
        </authorList>
    </citation>
    <scope>NUCLEOTIDE SEQUENCE [LARGE SCALE GENOMIC DNA]</scope>
    <source>
        <strain evidence="2">93-210</strain>
    </source>
</reference>
<evidence type="ECO:0000313" key="2">
    <source>
        <dbReference type="Proteomes" id="UP001060170"/>
    </source>
</evidence>
<reference evidence="2" key="2">
    <citation type="journal article" date="2018" name="Mol. Plant Microbe Interact.">
        <title>Genome sequence resources for the wheat stripe rust pathogen (Puccinia striiformis f. sp. tritici) and the barley stripe rust pathogen (Puccinia striiformis f. sp. hordei).</title>
        <authorList>
            <person name="Xia C."/>
            <person name="Wang M."/>
            <person name="Yin C."/>
            <person name="Cornejo O.E."/>
            <person name="Hulbert S.H."/>
            <person name="Chen X."/>
        </authorList>
    </citation>
    <scope>NUCLEOTIDE SEQUENCE [LARGE SCALE GENOMIC DNA]</scope>
    <source>
        <strain evidence="2">93-210</strain>
    </source>
</reference>